<dbReference type="PANTHER" id="PTHR46796">
    <property type="entry name" value="HTH-TYPE TRANSCRIPTIONAL ACTIVATOR RHAS-RELATED"/>
    <property type="match status" value="1"/>
</dbReference>
<dbReference type="PROSITE" id="PS01124">
    <property type="entry name" value="HTH_ARAC_FAMILY_2"/>
    <property type="match status" value="1"/>
</dbReference>
<keyword evidence="3" id="KW-0804">Transcription</keyword>
<gene>
    <name evidence="5" type="ORF">Ani05nite_10350</name>
</gene>
<dbReference type="Pfam" id="PF12833">
    <property type="entry name" value="HTH_18"/>
    <property type="match status" value="1"/>
</dbReference>
<evidence type="ECO:0000256" key="2">
    <source>
        <dbReference type="ARBA" id="ARBA00023125"/>
    </source>
</evidence>
<evidence type="ECO:0000313" key="5">
    <source>
        <dbReference type="EMBL" id="GIE47501.1"/>
    </source>
</evidence>
<name>A0A919JBU3_9ACTN</name>
<protein>
    <submittedName>
        <fullName evidence="5">AraC family transcriptional regulator</fullName>
    </submittedName>
</protein>
<comment type="caution">
    <text evidence="5">The sequence shown here is derived from an EMBL/GenBank/DDBJ whole genome shotgun (WGS) entry which is preliminary data.</text>
</comment>
<dbReference type="SMART" id="SM00342">
    <property type="entry name" value="HTH_ARAC"/>
    <property type="match status" value="1"/>
</dbReference>
<dbReference type="InterPro" id="IPR050204">
    <property type="entry name" value="AraC_XylS_family_regulators"/>
</dbReference>
<dbReference type="AlphaFoldDB" id="A0A919JBU3"/>
<feature type="domain" description="HTH araC/xylS-type" evidence="4">
    <location>
        <begin position="161"/>
        <end position="262"/>
    </location>
</feature>
<dbReference type="EMBL" id="BOMQ01000013">
    <property type="protein sequence ID" value="GIE47501.1"/>
    <property type="molecule type" value="Genomic_DNA"/>
</dbReference>
<accession>A0A919JBU3</accession>
<evidence type="ECO:0000256" key="1">
    <source>
        <dbReference type="ARBA" id="ARBA00023015"/>
    </source>
</evidence>
<dbReference type="GO" id="GO:0003700">
    <property type="term" value="F:DNA-binding transcription factor activity"/>
    <property type="evidence" value="ECO:0007669"/>
    <property type="project" value="InterPro"/>
</dbReference>
<sequence>MARDARELRGAWATFQSHWYGVPSADLAPFVSGYWAAEWDLRGQPPYRQKIVPYPHVHLTFRDGDAVVRGPERRYAVRVLEGRGRVFGVKFRPGCFRPFLGDRVSTITGRVLPAAAVFGPGRLPIPSPSAEGSFEEASQHSAGRVEEFLRQRLPAPDPLAERAAGIVTLVRDEPGLTRVDALAGRAGLGVRRLQRLFAEYVGLGPKWVIRRYRLHEVGERLAAGAEIDWAGLAGELGYADQAHFVRDFTAMVGEPPTRYAARYPGQGDGRH</sequence>
<keyword evidence="6" id="KW-1185">Reference proteome</keyword>
<evidence type="ECO:0000256" key="3">
    <source>
        <dbReference type="ARBA" id="ARBA00023163"/>
    </source>
</evidence>
<keyword evidence="2" id="KW-0238">DNA-binding</keyword>
<organism evidence="5 6">
    <name type="scientific">Actinoplanes nipponensis</name>
    <dbReference type="NCBI Taxonomy" id="135950"/>
    <lineage>
        <taxon>Bacteria</taxon>
        <taxon>Bacillati</taxon>
        <taxon>Actinomycetota</taxon>
        <taxon>Actinomycetes</taxon>
        <taxon>Micromonosporales</taxon>
        <taxon>Micromonosporaceae</taxon>
        <taxon>Actinoplanes</taxon>
    </lineage>
</organism>
<dbReference type="RefSeq" id="WP_203765614.1">
    <property type="nucleotide sequence ID" value="NZ_BOMQ01000013.1"/>
</dbReference>
<dbReference type="GO" id="GO:0043565">
    <property type="term" value="F:sequence-specific DNA binding"/>
    <property type="evidence" value="ECO:0007669"/>
    <property type="project" value="InterPro"/>
</dbReference>
<dbReference type="InterPro" id="IPR018060">
    <property type="entry name" value="HTH_AraC"/>
</dbReference>
<reference evidence="5" key="1">
    <citation type="submission" date="2021-01" db="EMBL/GenBank/DDBJ databases">
        <title>Whole genome shotgun sequence of Actinoplanes nipponensis NBRC 14063.</title>
        <authorList>
            <person name="Komaki H."/>
            <person name="Tamura T."/>
        </authorList>
    </citation>
    <scope>NUCLEOTIDE SEQUENCE</scope>
    <source>
        <strain evidence="5">NBRC 14063</strain>
    </source>
</reference>
<dbReference type="InterPro" id="IPR046532">
    <property type="entry name" value="DUF6597"/>
</dbReference>
<evidence type="ECO:0000313" key="6">
    <source>
        <dbReference type="Proteomes" id="UP000647172"/>
    </source>
</evidence>
<dbReference type="Pfam" id="PF20240">
    <property type="entry name" value="DUF6597"/>
    <property type="match status" value="1"/>
</dbReference>
<proteinExistence type="predicted"/>
<evidence type="ECO:0000259" key="4">
    <source>
        <dbReference type="PROSITE" id="PS01124"/>
    </source>
</evidence>
<keyword evidence="1" id="KW-0805">Transcription regulation</keyword>
<dbReference type="Proteomes" id="UP000647172">
    <property type="component" value="Unassembled WGS sequence"/>
</dbReference>
<dbReference type="Gene3D" id="1.10.10.60">
    <property type="entry name" value="Homeodomain-like"/>
    <property type="match status" value="1"/>
</dbReference>